<evidence type="ECO:0000313" key="8">
    <source>
        <dbReference type="Proteomes" id="UP001515500"/>
    </source>
</evidence>
<comment type="similarity">
    <text evidence="1">Belongs to the plant LTP family.</text>
</comment>
<proteinExistence type="inferred from homology"/>
<organism evidence="8 9">
    <name type="scientific">Dioscorea cayennensis subsp. rotundata</name>
    <name type="common">White Guinea yam</name>
    <name type="synonym">Dioscorea rotundata</name>
    <dbReference type="NCBI Taxonomy" id="55577"/>
    <lineage>
        <taxon>Eukaryota</taxon>
        <taxon>Viridiplantae</taxon>
        <taxon>Streptophyta</taxon>
        <taxon>Embryophyta</taxon>
        <taxon>Tracheophyta</taxon>
        <taxon>Spermatophyta</taxon>
        <taxon>Magnoliopsida</taxon>
        <taxon>Liliopsida</taxon>
        <taxon>Dioscoreales</taxon>
        <taxon>Dioscoreaceae</taxon>
        <taxon>Dioscorea</taxon>
    </lineage>
</organism>
<dbReference type="Pfam" id="PF14368">
    <property type="entry name" value="LTP_2"/>
    <property type="match status" value="1"/>
</dbReference>
<sequence length="187" mass="18878">MNLAMQSKVKLAMVIVCMLCYQSMGQLSCMPFATSLSSCMSYIMGNATAPSPLCCSNLADVIQTQARCLCTVLNSGAAQLGIPVNQTQALTLPGVCSVTVPALSQCNAAAAGTTQGAQVPTSSAIPLAPPASVGTASPSTPTNPSVTDIPNGKTSQGVSSAALLSAKSCNSMLSLVIIFASYVSINH</sequence>
<evidence type="ECO:0000256" key="5">
    <source>
        <dbReference type="SAM" id="MobiDB-lite"/>
    </source>
</evidence>
<evidence type="ECO:0000256" key="4">
    <source>
        <dbReference type="ARBA" id="ARBA00023180"/>
    </source>
</evidence>
<feature type="signal peptide" evidence="6">
    <location>
        <begin position="1"/>
        <end position="25"/>
    </location>
</feature>
<dbReference type="SUPFAM" id="SSF47699">
    <property type="entry name" value="Bifunctional inhibitor/lipid-transfer protein/seed storage 2S albumin"/>
    <property type="match status" value="1"/>
</dbReference>
<dbReference type="PANTHER" id="PTHR33044">
    <property type="entry name" value="BIFUNCTIONAL INHIBITOR/LIPID-TRANSFER PROTEIN/SEED STORAGE 2S ALBUMIN SUPERFAMILY PROTEIN-RELATED"/>
    <property type="match status" value="1"/>
</dbReference>
<dbReference type="PRINTS" id="PR00382">
    <property type="entry name" value="LIPIDTRNSFER"/>
</dbReference>
<evidence type="ECO:0000259" key="7">
    <source>
        <dbReference type="SMART" id="SM00499"/>
    </source>
</evidence>
<gene>
    <name evidence="9" type="primary">LOC120277165</name>
</gene>
<dbReference type="Gene3D" id="1.10.110.10">
    <property type="entry name" value="Plant lipid-transfer and hydrophobic proteins"/>
    <property type="match status" value="1"/>
</dbReference>
<feature type="chain" id="PRO_5044342913" evidence="6">
    <location>
        <begin position="26"/>
        <end position="187"/>
    </location>
</feature>
<dbReference type="SMART" id="SM00499">
    <property type="entry name" value="AAI"/>
    <property type="match status" value="1"/>
</dbReference>
<dbReference type="InterPro" id="IPR043325">
    <property type="entry name" value="LTSS"/>
</dbReference>
<dbReference type="InterPro" id="IPR036312">
    <property type="entry name" value="Bifun_inhib/LTP/seed_sf"/>
</dbReference>
<dbReference type="InterPro" id="IPR000528">
    <property type="entry name" value="Plant_nsLTP"/>
</dbReference>
<feature type="region of interest" description="Disordered" evidence="5">
    <location>
        <begin position="130"/>
        <end position="153"/>
    </location>
</feature>
<dbReference type="Proteomes" id="UP001515500">
    <property type="component" value="Chromosome 15"/>
</dbReference>
<evidence type="ECO:0000256" key="1">
    <source>
        <dbReference type="ARBA" id="ARBA00009748"/>
    </source>
</evidence>
<dbReference type="GO" id="GO:0006869">
    <property type="term" value="P:lipid transport"/>
    <property type="evidence" value="ECO:0007669"/>
    <property type="project" value="InterPro"/>
</dbReference>
<accession>A0AB40CMR0</accession>
<dbReference type="InterPro" id="IPR016140">
    <property type="entry name" value="Bifunc_inhib/LTP/seed_store"/>
</dbReference>
<evidence type="ECO:0000256" key="3">
    <source>
        <dbReference type="ARBA" id="ARBA00023157"/>
    </source>
</evidence>
<keyword evidence="2 6" id="KW-0732">Signal</keyword>
<feature type="domain" description="Bifunctional inhibitor/plant lipid transfer protein/seed storage helical" evidence="7">
    <location>
        <begin position="29"/>
        <end position="106"/>
    </location>
</feature>
<dbReference type="GeneID" id="120277165"/>
<keyword evidence="4" id="KW-0325">Glycoprotein</keyword>
<dbReference type="GO" id="GO:0008289">
    <property type="term" value="F:lipid binding"/>
    <property type="evidence" value="ECO:0007669"/>
    <property type="project" value="InterPro"/>
</dbReference>
<dbReference type="AlphaFoldDB" id="A0AB40CMR0"/>
<evidence type="ECO:0000313" key="9">
    <source>
        <dbReference type="RefSeq" id="XP_039139850.1"/>
    </source>
</evidence>
<dbReference type="CDD" id="cd00010">
    <property type="entry name" value="AAI_LTSS"/>
    <property type="match status" value="1"/>
</dbReference>
<keyword evidence="3" id="KW-1015">Disulfide bond</keyword>
<protein>
    <submittedName>
        <fullName evidence="9">Non-specific lipid transfer protein GPI-anchored 19-like isoform X1</fullName>
    </submittedName>
</protein>
<evidence type="ECO:0000256" key="6">
    <source>
        <dbReference type="SAM" id="SignalP"/>
    </source>
</evidence>
<reference evidence="9" key="1">
    <citation type="submission" date="2025-08" db="UniProtKB">
        <authorList>
            <consortium name="RefSeq"/>
        </authorList>
    </citation>
    <scope>IDENTIFICATION</scope>
</reference>
<name>A0AB40CMR0_DIOCR</name>
<evidence type="ECO:0000256" key="2">
    <source>
        <dbReference type="ARBA" id="ARBA00022729"/>
    </source>
</evidence>
<keyword evidence="8" id="KW-1185">Reference proteome</keyword>
<dbReference type="RefSeq" id="XP_039139850.1">
    <property type="nucleotide sequence ID" value="XM_039283916.1"/>
</dbReference>
<feature type="compositionally biased region" description="Polar residues" evidence="5">
    <location>
        <begin position="134"/>
        <end position="153"/>
    </location>
</feature>